<dbReference type="AlphaFoldDB" id="T1FHS3"/>
<dbReference type="InParanoid" id="T1FHS3"/>
<feature type="compositionally biased region" description="Low complexity" evidence="1">
    <location>
        <begin position="147"/>
        <end position="171"/>
    </location>
</feature>
<sequence length="307" mass="34431">MGERGHQNSEYIGITKTKLSRRPTMHVQSGTMKNHLKEKPNTKTTRKIFDNNVEIIHYNNNPHILRIAEANMNMTCSTYFTAGYKTRLIMDQGETESAPGEVLKKRMKTIDGLGQESKGQMFYDPEFGFTQCELRNQEINNNISKFDVNNSNKNDVYNNDSSNNNNNNNIINQCFVNSSDEIDVRNKVGSSNDNNNNHSKFDDGHEEEESKKCKVNVNEIGTAGGADDEEKVTNNSNVGRVDDEGEKINGNDGGDNGGADDEENKFNNNNNVGGNVDEDVMKKIDNDRVGAMKDDVGRLDEDEMLGW</sequence>
<evidence type="ECO:0000313" key="3">
    <source>
        <dbReference type="EnsemblMetazoa" id="HelroP182119"/>
    </source>
</evidence>
<feature type="region of interest" description="Disordered" evidence="1">
    <location>
        <begin position="185"/>
        <end position="277"/>
    </location>
</feature>
<reference evidence="3" key="3">
    <citation type="submission" date="2015-06" db="UniProtKB">
        <authorList>
            <consortium name="EnsemblMetazoa"/>
        </authorList>
    </citation>
    <scope>IDENTIFICATION</scope>
</reference>
<dbReference type="EnsemblMetazoa" id="HelroT182119">
    <property type="protein sequence ID" value="HelroP182119"/>
    <property type="gene ID" value="HelroG182119"/>
</dbReference>
<organism evidence="3 4">
    <name type="scientific">Helobdella robusta</name>
    <name type="common">Californian leech</name>
    <dbReference type="NCBI Taxonomy" id="6412"/>
    <lineage>
        <taxon>Eukaryota</taxon>
        <taxon>Metazoa</taxon>
        <taxon>Spiralia</taxon>
        <taxon>Lophotrochozoa</taxon>
        <taxon>Annelida</taxon>
        <taxon>Clitellata</taxon>
        <taxon>Hirudinea</taxon>
        <taxon>Rhynchobdellida</taxon>
        <taxon>Glossiphoniidae</taxon>
        <taxon>Helobdella</taxon>
    </lineage>
</organism>
<dbReference type="GeneID" id="20208372"/>
<dbReference type="EMBL" id="AMQM01007984">
    <property type="status" value="NOT_ANNOTATED_CDS"/>
    <property type="molecule type" value="Genomic_DNA"/>
</dbReference>
<gene>
    <name evidence="3" type="primary">20208372</name>
    <name evidence="2" type="ORF">HELRODRAFT_182119</name>
</gene>
<dbReference type="Proteomes" id="UP000015101">
    <property type="component" value="Unassembled WGS sequence"/>
</dbReference>
<feature type="compositionally biased region" description="Basic and acidic residues" evidence="1">
    <location>
        <begin position="199"/>
        <end position="212"/>
    </location>
</feature>
<evidence type="ECO:0000256" key="1">
    <source>
        <dbReference type="SAM" id="MobiDB-lite"/>
    </source>
</evidence>
<feature type="region of interest" description="Disordered" evidence="1">
    <location>
        <begin position="146"/>
        <end position="171"/>
    </location>
</feature>
<reference evidence="2 4" key="2">
    <citation type="journal article" date="2013" name="Nature">
        <title>Insights into bilaterian evolution from three spiralian genomes.</title>
        <authorList>
            <person name="Simakov O."/>
            <person name="Marletaz F."/>
            <person name="Cho S.J."/>
            <person name="Edsinger-Gonzales E."/>
            <person name="Havlak P."/>
            <person name="Hellsten U."/>
            <person name="Kuo D.H."/>
            <person name="Larsson T."/>
            <person name="Lv J."/>
            <person name="Arendt D."/>
            <person name="Savage R."/>
            <person name="Osoegawa K."/>
            <person name="de Jong P."/>
            <person name="Grimwood J."/>
            <person name="Chapman J.A."/>
            <person name="Shapiro H."/>
            <person name="Aerts A."/>
            <person name="Otillar R.P."/>
            <person name="Terry A.Y."/>
            <person name="Boore J.L."/>
            <person name="Grigoriev I.V."/>
            <person name="Lindberg D.R."/>
            <person name="Seaver E.C."/>
            <person name="Weisblat D.A."/>
            <person name="Putnam N.H."/>
            <person name="Rokhsar D.S."/>
        </authorList>
    </citation>
    <scope>NUCLEOTIDE SEQUENCE</scope>
</reference>
<keyword evidence="4" id="KW-1185">Reference proteome</keyword>
<name>T1FHS3_HELRO</name>
<dbReference type="RefSeq" id="XP_009030664.1">
    <property type="nucleotide sequence ID" value="XM_009032416.1"/>
</dbReference>
<feature type="compositionally biased region" description="Basic and acidic residues" evidence="1">
    <location>
        <begin position="240"/>
        <end position="249"/>
    </location>
</feature>
<evidence type="ECO:0000313" key="2">
    <source>
        <dbReference type="EMBL" id="ESN91260.1"/>
    </source>
</evidence>
<dbReference type="EMBL" id="KB097701">
    <property type="protein sequence ID" value="ESN91260.1"/>
    <property type="molecule type" value="Genomic_DNA"/>
</dbReference>
<proteinExistence type="predicted"/>
<accession>T1FHS3</accession>
<dbReference type="KEGG" id="hro:HELRODRAFT_182119"/>
<dbReference type="HOGENOM" id="CLU_906982_0_0_1"/>
<evidence type="ECO:0000313" key="4">
    <source>
        <dbReference type="Proteomes" id="UP000015101"/>
    </source>
</evidence>
<feature type="compositionally biased region" description="Low complexity" evidence="1">
    <location>
        <begin position="266"/>
        <end position="275"/>
    </location>
</feature>
<reference evidence="4" key="1">
    <citation type="submission" date="2012-12" db="EMBL/GenBank/DDBJ databases">
        <authorList>
            <person name="Hellsten U."/>
            <person name="Grimwood J."/>
            <person name="Chapman J.A."/>
            <person name="Shapiro H."/>
            <person name="Aerts A."/>
            <person name="Otillar R.P."/>
            <person name="Terry A.Y."/>
            <person name="Boore J.L."/>
            <person name="Simakov O."/>
            <person name="Marletaz F."/>
            <person name="Cho S.-J."/>
            <person name="Edsinger-Gonzales E."/>
            <person name="Havlak P."/>
            <person name="Kuo D.-H."/>
            <person name="Larsson T."/>
            <person name="Lv J."/>
            <person name="Arendt D."/>
            <person name="Savage R."/>
            <person name="Osoegawa K."/>
            <person name="de Jong P."/>
            <person name="Lindberg D.R."/>
            <person name="Seaver E.C."/>
            <person name="Weisblat D.A."/>
            <person name="Putnam N.H."/>
            <person name="Grigoriev I.V."/>
            <person name="Rokhsar D.S."/>
        </authorList>
    </citation>
    <scope>NUCLEOTIDE SEQUENCE</scope>
</reference>
<protein>
    <submittedName>
        <fullName evidence="2 3">Uncharacterized protein</fullName>
    </submittedName>
</protein>
<dbReference type="CTD" id="20208372"/>